<dbReference type="OrthoDB" id="2664633at2"/>
<dbReference type="NCBIfam" id="TIGR01901">
    <property type="entry name" value="adhes_NPXG"/>
    <property type="match status" value="1"/>
</dbReference>
<keyword evidence="4" id="KW-1185">Reference proteome</keyword>
<dbReference type="GO" id="GO:0003824">
    <property type="term" value="F:catalytic activity"/>
    <property type="evidence" value="ECO:0007669"/>
    <property type="project" value="UniProtKB-ARBA"/>
</dbReference>
<dbReference type="InterPro" id="IPR006915">
    <property type="entry name" value="DUF637_hemagglutn_put"/>
</dbReference>
<dbReference type="SUPFAM" id="SSF51126">
    <property type="entry name" value="Pectin lyase-like"/>
    <property type="match status" value="1"/>
</dbReference>
<organism evidence="3 4">
    <name type="scientific">Brenneria alni</name>
    <dbReference type="NCBI Taxonomy" id="71656"/>
    <lineage>
        <taxon>Bacteria</taxon>
        <taxon>Pseudomonadati</taxon>
        <taxon>Pseudomonadota</taxon>
        <taxon>Gammaproteobacteria</taxon>
        <taxon>Enterobacterales</taxon>
        <taxon>Pectobacteriaceae</taxon>
        <taxon>Brenneria</taxon>
    </lineage>
</organism>
<dbReference type="InterPro" id="IPR011050">
    <property type="entry name" value="Pectin_lyase_fold/virulence"/>
</dbReference>
<dbReference type="Pfam" id="PF05860">
    <property type="entry name" value="TPS"/>
    <property type="match status" value="1"/>
</dbReference>
<dbReference type="EMBL" id="MJLZ01000007">
    <property type="protein sequence ID" value="RLM26744.1"/>
    <property type="molecule type" value="Genomic_DNA"/>
</dbReference>
<dbReference type="Pfam" id="PF13332">
    <property type="entry name" value="Fil_haemagg_2"/>
    <property type="match status" value="1"/>
</dbReference>
<dbReference type="InterPro" id="IPR025157">
    <property type="entry name" value="Hemagglutinin_rpt"/>
</dbReference>
<evidence type="ECO:0000256" key="1">
    <source>
        <dbReference type="ARBA" id="ARBA00022656"/>
    </source>
</evidence>
<proteinExistence type="predicted"/>
<dbReference type="Gene3D" id="2.160.20.10">
    <property type="entry name" value="Single-stranded right-handed beta-helix, Pectin lyase-like"/>
    <property type="match status" value="1"/>
</dbReference>
<dbReference type="InterPro" id="IPR008638">
    <property type="entry name" value="FhaB/CdiA-like_TPS"/>
</dbReference>
<dbReference type="Pfam" id="PF04830">
    <property type="entry name" value="DUF637"/>
    <property type="match status" value="1"/>
</dbReference>
<dbReference type="GO" id="GO:0090729">
    <property type="term" value="F:toxin activity"/>
    <property type="evidence" value="ECO:0007669"/>
    <property type="project" value="UniProtKB-KW"/>
</dbReference>
<reference evidence="3 4" key="1">
    <citation type="submission" date="2016-09" db="EMBL/GenBank/DDBJ databases">
        <authorList>
            <person name="Doonan J."/>
            <person name="Pachebat J.A."/>
            <person name="Golyshin P.N."/>
            <person name="Denman S."/>
            <person name="Mcdonald J.E."/>
        </authorList>
    </citation>
    <scope>NUCLEOTIDE SEQUENCE [LARGE SCALE GENOMIC DNA]</scope>
    <source>
        <strain evidence="3 4">NCPPB 3934</strain>
    </source>
</reference>
<dbReference type="InterPro" id="IPR012334">
    <property type="entry name" value="Pectin_lyas_fold"/>
</dbReference>
<protein>
    <recommendedName>
        <fullName evidence="2">Filamentous haemagglutinin FhaB/tRNA nuclease CdiA-like TPS domain-containing protein</fullName>
    </recommendedName>
</protein>
<dbReference type="SMART" id="SM00912">
    <property type="entry name" value="Haemagg_act"/>
    <property type="match status" value="1"/>
</dbReference>
<evidence type="ECO:0000313" key="3">
    <source>
        <dbReference type="EMBL" id="RLM26744.1"/>
    </source>
</evidence>
<comment type="caution">
    <text evidence="3">The sequence shown here is derived from an EMBL/GenBank/DDBJ whole genome shotgun (WGS) entry which is preliminary data.</text>
</comment>
<evidence type="ECO:0000259" key="2">
    <source>
        <dbReference type="SMART" id="SM00912"/>
    </source>
</evidence>
<accession>A0A421DRN9</accession>
<keyword evidence="1" id="KW-0800">Toxin</keyword>
<feature type="domain" description="Filamentous haemagglutinin FhaB/tRNA nuclease CdiA-like TPS" evidence="2">
    <location>
        <begin position="44"/>
        <end position="164"/>
    </location>
</feature>
<sequence>METFNNRATRGLSYLLIYLTAIQPLHPAFGALTPDSPRTQVNHTGDVPVVNIATPNRAGISHNTYKDFSVDTPGAVLNNSTAAGKSALAGQLDANANLKGNAAGLIINEVTGTARSNLQGKVEVFGDKANVLIANPNGITCDGCGFINTPGVTLTTGAPQFDKQGALEALEVKKGSVVIGSNGLDASTQDYVDILSRATELNGKISAKNLSLTQGANRVSFTEGSITPITGEDAKPQLAVDTKALGGMYANKIRLVAGEEGVGVNLADLTSTQQGITLSANGKIQLADVNAKTDLNLNAPQADISAGATVTAERDITLTATTLDNRGTLYAERDMRLFSDNLANIQGTITARNNLWIQKDAQGNKGRQVENRSGTIKTRRGDMVIRTEQLNNVFNQITDEKTEVNAPEGLALGEMLGWKLTPDDTYIRVYGALDFDEHKNQNWFDLITFAALNYVNFKRYHYNTLLDGDTPQITSGGNLYINATELNNIVGNLSADQSLFLTGDRLNIEGRTSGFINFYKTYENTQLPLVASLTMENIFQADRQNNETYYFTSTGDAIVWDIKKHRESKVTARDSIVADFNETINIITPEPAELDNADEVIDPLIHFNTLSADNITLTAKNITSTDNLYGRENISLIAEENINLKKSDISTRQTASLLAAGHITGWQSNIKAEHLNIAARTGDVTFRTSESPRFYGTYAHYSNGGEEKSSLAVSGDLSVTAGKDLSLSNIVFTPGRNISLTAGKDLLIENNPASFSYRRIKTALSNEPRQEKVDLPPATTGQLNASDSVALNANGALTLQGASIAADRDITLSATQHIDLTPRKLPDNLSRYFSSSRTPELRSTLNAGNHLSLFSGTDINGQALHATAGKDITVSAGRRVLMPALGYSALAAENDEAEDNDKDERHVVAELHADNKLTVTAQDTLRTDGANFSSGNDMTLSANGSMAFNAVANRLYQAGDHEHTESITQQNTTLDSGGALTLLSNGSILFQATRLIAKGALDAAAKGGFLYAQAMEESNLYEKITHKRKWYGKKVTVRQIRHDVTNKVAEFTAGGDISLLSRDDSTYEASKINAGENARLTSTNGSVNFKAVKNTTFEQTISTAKGFFIKSADKGYTQDTWLLPSIHLGGELTIEAATGITADVKTQQAQSLQNALLAFGNTPGMEWMKGLDTRDDVQWRAVQDAYSSWDQKSQSLNPVVGAVIAIAVAAVTAGSGLAMMAANGAVSATGAAGMTATVIHGAAYSGMTALTSQAAVSLVDNQGNLSKTLHALGSSDSVKSLVSSMVIGGALSGFDSVMGLDKAANGAATPDPAQAKLPILSNGDWNKVAQRVAGQSVISSSLYTAVNGGSFKDNFTDALLANVGGQLHAEGAGLIGDNGQILGVPGKAVSHAVVAGVAAEIGGGNAKGAAAGALAAELAGIIINDNLVKTEGWQEQQAQISRVAGAFAGALATGKSSGVNSGANAGEIVERFNRQLHLDEIQAIRELADGNEEKEERLLAASCRQINCVAQESLSSAERLRYDALMEKYPVTREEDGLLANYWVQKERQRTGNYPVYAGYDMEQLFTYTQADKIADNQLFARNQWVESAASITGWSRETIETLGYAESVIVSLATLGKSGKSASQGTLAAGQYPYQASDYLRDVQKYHTDELIKLFDRNQNQSSLTLYGRSLTQVTGEGGSNKSGTTKVFNSESLSDREIRNYAQSLTGGVAFKETAPGKVWTAELADGSKINLRSISSSSDKTKARWTVEILQDPNVSKVVGENVKRIEIKFR</sequence>
<dbReference type="RefSeq" id="WP_121574133.1">
    <property type="nucleotide sequence ID" value="NZ_MJLZ01000007.1"/>
</dbReference>
<gene>
    <name evidence="3" type="ORF">BIY29_05255</name>
</gene>
<dbReference type="Proteomes" id="UP000285648">
    <property type="component" value="Unassembled WGS sequence"/>
</dbReference>
<evidence type="ECO:0000313" key="4">
    <source>
        <dbReference type="Proteomes" id="UP000285648"/>
    </source>
</evidence>
<name>A0A421DRN9_9GAMM</name>